<keyword evidence="1" id="KW-1133">Transmembrane helix</keyword>
<protein>
    <submittedName>
        <fullName evidence="2">Uncharacterized protein</fullName>
    </submittedName>
</protein>
<name>A0A6C0L284_9ZZZZ</name>
<keyword evidence="1" id="KW-0812">Transmembrane</keyword>
<keyword evidence="1" id="KW-0472">Membrane</keyword>
<dbReference type="AlphaFoldDB" id="A0A6C0L284"/>
<accession>A0A6C0L284</accession>
<evidence type="ECO:0000313" key="2">
    <source>
        <dbReference type="EMBL" id="QHU22608.1"/>
    </source>
</evidence>
<proteinExistence type="predicted"/>
<feature type="transmembrane region" description="Helical" evidence="1">
    <location>
        <begin position="12"/>
        <end position="28"/>
    </location>
</feature>
<sequence length="313" mass="36314">MKFDAPNKRTIISSIITICLILLIVLLVKCCESEYHQKIQEGLQNYGDETKSLAAPLPYKTTMEDIKYPNTRLESGEAPIYDIGNEKYNHLLFNKGDKSMHFSDDRIMKDIKYFNNASNLLLEHYLNNNIPDSTSTYFQDKLGTKDYPLDETEISANNYYSGIKFSSEISDKKENVPNLFNYDDRNILKEKVYLYRLSDDYDKNGNDPPTNGMYVFKDTVTVNYGNSGKLETDNIYNYNYDLSGMKHEDVYDELTKYNTSSFNDVVSMIEPGKYSSHFFESEYQDLSDDITKDFKYFYSTAPTIAYHGLFNKV</sequence>
<organism evidence="2">
    <name type="scientific">viral metagenome</name>
    <dbReference type="NCBI Taxonomy" id="1070528"/>
    <lineage>
        <taxon>unclassified sequences</taxon>
        <taxon>metagenomes</taxon>
        <taxon>organismal metagenomes</taxon>
    </lineage>
</organism>
<dbReference type="EMBL" id="MN741013">
    <property type="protein sequence ID" value="QHU22608.1"/>
    <property type="molecule type" value="Genomic_DNA"/>
</dbReference>
<reference evidence="2" key="1">
    <citation type="journal article" date="2020" name="Nature">
        <title>Giant virus diversity and host interactions through global metagenomics.</title>
        <authorList>
            <person name="Schulz F."/>
            <person name="Roux S."/>
            <person name="Paez-Espino D."/>
            <person name="Jungbluth S."/>
            <person name="Walsh D.A."/>
            <person name="Denef V.J."/>
            <person name="McMahon K.D."/>
            <person name="Konstantinidis K.T."/>
            <person name="Eloe-Fadrosh E.A."/>
            <person name="Kyrpides N.C."/>
            <person name="Woyke T."/>
        </authorList>
    </citation>
    <scope>NUCLEOTIDE SEQUENCE</scope>
    <source>
        <strain evidence="2">GVMAG-S-ERX555907-102</strain>
    </source>
</reference>
<evidence type="ECO:0000256" key="1">
    <source>
        <dbReference type="SAM" id="Phobius"/>
    </source>
</evidence>